<evidence type="ECO:0000256" key="4">
    <source>
        <dbReference type="SAM" id="SignalP"/>
    </source>
</evidence>
<dbReference type="NCBIfam" id="TIGR01614">
    <property type="entry name" value="PME_inhib"/>
    <property type="match status" value="1"/>
</dbReference>
<keyword evidence="7" id="KW-1185">Reference proteome</keyword>
<dbReference type="InterPro" id="IPR035513">
    <property type="entry name" value="Invertase/methylesterase_inhib"/>
</dbReference>
<reference evidence="6" key="1">
    <citation type="submission" date="2024-03" db="EMBL/GenBank/DDBJ databases">
        <title>WGS assembly of Saponaria officinalis var. Norfolk2.</title>
        <authorList>
            <person name="Jenkins J."/>
            <person name="Shu S."/>
            <person name="Grimwood J."/>
            <person name="Barry K."/>
            <person name="Goodstein D."/>
            <person name="Schmutz J."/>
            <person name="Leebens-Mack J."/>
            <person name="Osbourn A."/>
        </authorList>
    </citation>
    <scope>NUCLEOTIDE SEQUENCE [LARGE SCALE GENOMIC DNA]</scope>
    <source>
        <strain evidence="6">JIC</strain>
    </source>
</reference>
<feature type="domain" description="Pectinesterase inhibitor" evidence="5">
    <location>
        <begin position="31"/>
        <end position="129"/>
    </location>
</feature>
<dbReference type="AlphaFoldDB" id="A0AAW1LKH9"/>
<evidence type="ECO:0000256" key="2">
    <source>
        <dbReference type="ARBA" id="ARBA00023157"/>
    </source>
</evidence>
<protein>
    <recommendedName>
        <fullName evidence="5">Pectinesterase inhibitor domain-containing protein</fullName>
    </recommendedName>
</protein>
<accession>A0AAW1LKH9</accession>
<keyword evidence="2" id="KW-1015">Disulfide bond</keyword>
<comment type="similarity">
    <text evidence="3">Belongs to the PMEI family.</text>
</comment>
<evidence type="ECO:0000259" key="5">
    <source>
        <dbReference type="Pfam" id="PF04043"/>
    </source>
</evidence>
<evidence type="ECO:0000256" key="3">
    <source>
        <dbReference type="ARBA" id="ARBA00038471"/>
    </source>
</evidence>
<dbReference type="Gene3D" id="1.20.140.40">
    <property type="entry name" value="Invertase/pectin methylesterase inhibitor family protein"/>
    <property type="match status" value="1"/>
</dbReference>
<evidence type="ECO:0000313" key="6">
    <source>
        <dbReference type="EMBL" id="KAK9734347.1"/>
    </source>
</evidence>
<evidence type="ECO:0000256" key="1">
    <source>
        <dbReference type="ARBA" id="ARBA00022729"/>
    </source>
</evidence>
<dbReference type="SUPFAM" id="SSF101148">
    <property type="entry name" value="Plant invertase/pectin methylesterase inhibitor"/>
    <property type="match status" value="1"/>
</dbReference>
<dbReference type="PANTHER" id="PTHR36710">
    <property type="entry name" value="PECTINESTERASE INHIBITOR-LIKE"/>
    <property type="match status" value="1"/>
</dbReference>
<dbReference type="Pfam" id="PF04043">
    <property type="entry name" value="PMEI"/>
    <property type="match status" value="1"/>
</dbReference>
<name>A0AAW1LKH9_SAPOF</name>
<sequence length="220" mass="25160">MAVFSYNSMLIILFLIIPSFLTHEIDPDTKSFIQIICNQTRNQDTCESIFTNNLSDPKSDPLSLTRLAIEITSNVLHNNVGYLQSEKKNMKNFRDELKNNWDLLEICEGVYGELIKGVEEIKKEIEIMNSMIKVGESLGKLQKLANYEMVKCEKLVGNNNNGFYLLEELNLGKNIFEKNYNVELLIEIVVSAGENLVKVIDIGVDEVENHYGFLQFLFHG</sequence>
<dbReference type="EMBL" id="JBDFQZ010000004">
    <property type="protein sequence ID" value="KAK9734347.1"/>
    <property type="molecule type" value="Genomic_DNA"/>
</dbReference>
<dbReference type="InterPro" id="IPR006501">
    <property type="entry name" value="Pectinesterase_inhib_dom"/>
</dbReference>
<dbReference type="PANTHER" id="PTHR36710:SF1">
    <property type="entry name" value="F14J9.2 PROTEIN"/>
    <property type="match status" value="1"/>
</dbReference>
<gene>
    <name evidence="6" type="ORF">RND81_04G133300</name>
</gene>
<dbReference type="Proteomes" id="UP001443914">
    <property type="component" value="Unassembled WGS sequence"/>
</dbReference>
<comment type="caution">
    <text evidence="6">The sequence shown here is derived from an EMBL/GenBank/DDBJ whole genome shotgun (WGS) entry which is preliminary data.</text>
</comment>
<keyword evidence="1 4" id="KW-0732">Signal</keyword>
<dbReference type="GO" id="GO:0004857">
    <property type="term" value="F:enzyme inhibitor activity"/>
    <property type="evidence" value="ECO:0007669"/>
    <property type="project" value="InterPro"/>
</dbReference>
<proteinExistence type="inferred from homology"/>
<feature type="chain" id="PRO_5043643186" description="Pectinesterase inhibitor domain-containing protein" evidence="4">
    <location>
        <begin position="25"/>
        <end position="220"/>
    </location>
</feature>
<evidence type="ECO:0000313" key="7">
    <source>
        <dbReference type="Proteomes" id="UP001443914"/>
    </source>
</evidence>
<organism evidence="6 7">
    <name type="scientific">Saponaria officinalis</name>
    <name type="common">Common soapwort</name>
    <name type="synonym">Lychnis saponaria</name>
    <dbReference type="NCBI Taxonomy" id="3572"/>
    <lineage>
        <taxon>Eukaryota</taxon>
        <taxon>Viridiplantae</taxon>
        <taxon>Streptophyta</taxon>
        <taxon>Embryophyta</taxon>
        <taxon>Tracheophyta</taxon>
        <taxon>Spermatophyta</taxon>
        <taxon>Magnoliopsida</taxon>
        <taxon>eudicotyledons</taxon>
        <taxon>Gunneridae</taxon>
        <taxon>Pentapetalae</taxon>
        <taxon>Caryophyllales</taxon>
        <taxon>Caryophyllaceae</taxon>
        <taxon>Caryophylleae</taxon>
        <taxon>Saponaria</taxon>
    </lineage>
</organism>
<feature type="signal peptide" evidence="4">
    <location>
        <begin position="1"/>
        <end position="24"/>
    </location>
</feature>
<dbReference type="InterPro" id="IPR052421">
    <property type="entry name" value="PCW_Enzyme_Inhibitor"/>
</dbReference>